<sequence>MKDKHASIRFDPPKADDDMLERIRAALEGMEPATPVSLPQNIPKIAY</sequence>
<organism evidence="1 2">
    <name type="scientific">Paracoccus saliphilus</name>
    <dbReference type="NCBI Taxonomy" id="405559"/>
    <lineage>
        <taxon>Bacteria</taxon>
        <taxon>Pseudomonadati</taxon>
        <taxon>Pseudomonadota</taxon>
        <taxon>Alphaproteobacteria</taxon>
        <taxon>Rhodobacterales</taxon>
        <taxon>Paracoccaceae</taxon>
        <taxon>Paracoccus</taxon>
    </lineage>
</organism>
<evidence type="ECO:0000313" key="2">
    <source>
        <dbReference type="Proteomes" id="UP001215549"/>
    </source>
</evidence>
<accession>A0ABY7SB44</accession>
<dbReference type="RefSeq" id="WP_176011502.1">
    <property type="nucleotide sequence ID" value="NZ_CP067140.1"/>
</dbReference>
<keyword evidence="2" id="KW-1185">Reference proteome</keyword>
<protein>
    <submittedName>
        <fullName evidence="1">Uncharacterized protein</fullName>
    </submittedName>
</protein>
<gene>
    <name evidence="1" type="ORF">JHX88_19335</name>
</gene>
<reference evidence="1 2" key="1">
    <citation type="submission" date="2021-01" db="EMBL/GenBank/DDBJ databases">
        <title>Biogeographic distribution of Paracoccus.</title>
        <authorList>
            <person name="Hollensteiner J."/>
            <person name="Leineberger J."/>
            <person name="Brinkhoff T."/>
            <person name="Daniel R."/>
        </authorList>
    </citation>
    <scope>NUCLEOTIDE SEQUENCE [LARGE SCALE GENOMIC DNA]</scope>
    <source>
        <strain evidence="1 2">DSM 18447</strain>
    </source>
</reference>
<dbReference type="EMBL" id="CP067140">
    <property type="protein sequence ID" value="WCR02931.1"/>
    <property type="molecule type" value="Genomic_DNA"/>
</dbReference>
<dbReference type="Proteomes" id="UP001215549">
    <property type="component" value="Chromosome"/>
</dbReference>
<proteinExistence type="predicted"/>
<name>A0ABY7SB44_9RHOB</name>
<evidence type="ECO:0000313" key="1">
    <source>
        <dbReference type="EMBL" id="WCR02931.1"/>
    </source>
</evidence>